<dbReference type="Pfam" id="PF02353">
    <property type="entry name" value="CMAS"/>
    <property type="match status" value="1"/>
</dbReference>
<dbReference type="PANTHER" id="PTHR43667">
    <property type="entry name" value="CYCLOPROPANE-FATTY-ACYL-PHOSPHOLIPID SYNTHASE"/>
    <property type="match status" value="1"/>
</dbReference>
<dbReference type="GO" id="GO:0008610">
    <property type="term" value="P:lipid biosynthetic process"/>
    <property type="evidence" value="ECO:0007669"/>
    <property type="project" value="InterPro"/>
</dbReference>
<evidence type="ECO:0000256" key="4">
    <source>
        <dbReference type="ARBA" id="ARBA00022691"/>
    </source>
</evidence>
<keyword evidence="7" id="KW-1185">Reference proteome</keyword>
<dbReference type="GO" id="GO:0008168">
    <property type="term" value="F:methyltransferase activity"/>
    <property type="evidence" value="ECO:0007669"/>
    <property type="project" value="UniProtKB-KW"/>
</dbReference>
<keyword evidence="3" id="KW-0808">Transferase</keyword>
<dbReference type="AlphaFoldDB" id="A0A285TDN3"/>
<dbReference type="PIRSF" id="PIRSF003085">
    <property type="entry name" value="CMAS"/>
    <property type="match status" value="1"/>
</dbReference>
<dbReference type="InterPro" id="IPR050723">
    <property type="entry name" value="CFA/CMAS"/>
</dbReference>
<keyword evidence="4" id="KW-0949">S-adenosyl-L-methionine</keyword>
<dbReference type="RefSeq" id="WP_067220263.1">
    <property type="nucleotide sequence ID" value="NZ_MBQE01000003.1"/>
</dbReference>
<dbReference type="InterPro" id="IPR029063">
    <property type="entry name" value="SAM-dependent_MTases_sf"/>
</dbReference>
<dbReference type="Proteomes" id="UP000219331">
    <property type="component" value="Unassembled WGS sequence"/>
</dbReference>
<protein>
    <submittedName>
        <fullName evidence="6">Cyclopropane-fatty-acyl-phospholipid synthase</fullName>
    </submittedName>
</protein>
<dbReference type="PANTHER" id="PTHR43667:SF1">
    <property type="entry name" value="CYCLOPROPANE-FATTY-ACYL-PHOSPHOLIPID SYNTHASE"/>
    <property type="match status" value="1"/>
</dbReference>
<evidence type="ECO:0000256" key="5">
    <source>
        <dbReference type="ARBA" id="ARBA00023098"/>
    </source>
</evidence>
<dbReference type="OrthoDB" id="9782855at2"/>
<dbReference type="SUPFAM" id="SSF53335">
    <property type="entry name" value="S-adenosyl-L-methionine-dependent methyltransferases"/>
    <property type="match status" value="1"/>
</dbReference>
<keyword evidence="5" id="KW-0443">Lipid metabolism</keyword>
<evidence type="ECO:0000256" key="1">
    <source>
        <dbReference type="ARBA" id="ARBA00010815"/>
    </source>
</evidence>
<dbReference type="CDD" id="cd02440">
    <property type="entry name" value="AdoMet_MTases"/>
    <property type="match status" value="1"/>
</dbReference>
<accession>A0A285TDN3</accession>
<dbReference type="InterPro" id="IPR003333">
    <property type="entry name" value="CMAS"/>
</dbReference>
<name>A0A285TDN3_9HYPH</name>
<comment type="similarity">
    <text evidence="1">Belongs to the CFA/CMAS family.</text>
</comment>
<evidence type="ECO:0000313" key="6">
    <source>
        <dbReference type="EMBL" id="SOC17891.1"/>
    </source>
</evidence>
<dbReference type="EMBL" id="OBML01000009">
    <property type="protein sequence ID" value="SOC17891.1"/>
    <property type="molecule type" value="Genomic_DNA"/>
</dbReference>
<dbReference type="GO" id="GO:0032259">
    <property type="term" value="P:methylation"/>
    <property type="evidence" value="ECO:0007669"/>
    <property type="project" value="UniProtKB-KW"/>
</dbReference>
<organism evidence="6 7">
    <name type="scientific">Stappia indica</name>
    <dbReference type="NCBI Taxonomy" id="538381"/>
    <lineage>
        <taxon>Bacteria</taxon>
        <taxon>Pseudomonadati</taxon>
        <taxon>Pseudomonadota</taxon>
        <taxon>Alphaproteobacteria</taxon>
        <taxon>Hyphomicrobiales</taxon>
        <taxon>Stappiaceae</taxon>
        <taxon>Stappia</taxon>
    </lineage>
</organism>
<gene>
    <name evidence="6" type="ORF">SAMN05421512_109123</name>
</gene>
<reference evidence="6 7" key="1">
    <citation type="submission" date="2017-08" db="EMBL/GenBank/DDBJ databases">
        <authorList>
            <person name="de Groot N.N."/>
        </authorList>
    </citation>
    <scope>NUCLEOTIDE SEQUENCE [LARGE SCALE GENOMIC DNA]</scope>
    <source>
        <strain evidence="6 7">USBA 352</strain>
    </source>
</reference>
<evidence type="ECO:0000256" key="2">
    <source>
        <dbReference type="ARBA" id="ARBA00022603"/>
    </source>
</evidence>
<evidence type="ECO:0000313" key="7">
    <source>
        <dbReference type="Proteomes" id="UP000219331"/>
    </source>
</evidence>
<dbReference type="Gene3D" id="3.40.50.150">
    <property type="entry name" value="Vaccinia Virus protein VP39"/>
    <property type="match status" value="1"/>
</dbReference>
<proteinExistence type="inferred from homology"/>
<dbReference type="STRING" id="538381.GCA_001696535_02403"/>
<sequence>MKTEQPDYGGSMAAVQYHYDVSRDFYRLWLDESLTYSSALWEGEDDTLAAAQQRKIDHHLREARADKAESLLDVGCGWGALVRKASSYSGLKRIVGLTLSEDQADNVRSFGIPQIEVRLESWTQHKPDRPYDSIISVGAFEHFAKPEDSREVKIETYRDFFATCSKWLTPGGRMSLQTFVYGTMRNEEASQFINEEIFPAADLPRLDEIAAAADGVMEVTYLVNHRLHYARTYDAWARNLRRRRDEAVKLVGETVTERYERYLKQTSIGFYTGKIGLLRISLRPTDRPVSETSRM</sequence>
<keyword evidence="2" id="KW-0489">Methyltransferase</keyword>
<evidence type="ECO:0000256" key="3">
    <source>
        <dbReference type="ARBA" id="ARBA00022679"/>
    </source>
</evidence>